<comment type="subcellular location">
    <subcellularLocation>
        <location evidence="1 7">Cell membrane</location>
        <topology evidence="1 7">Multi-pass membrane protein</topology>
    </subcellularLocation>
</comment>
<dbReference type="CDD" id="cd06261">
    <property type="entry name" value="TM_PBP2"/>
    <property type="match status" value="1"/>
</dbReference>
<dbReference type="PANTHER" id="PTHR43744:SF4">
    <property type="entry name" value="OSMOPROTECTIVE COMPOUNDS UPTAKE PERMEASE PROTEIN GGTD"/>
    <property type="match status" value="1"/>
</dbReference>
<sequence>MKRSRKDTLVKTIVAWTIALVWILPLMGVVMTAIRPFSEVINGWWKLEPFNATLSNFSGALNHQTAPLYKGMINSLIIAIPATIAPLLLATLAGYGVSRYGFPLRKTFILTVVLTLALPQQMIAIPIFRIMSGLGLVDTYFGLILVHTAWGVPWITFFMRNYFKTLPADMEEAARIDGAGDFGIFFRVVLPNAFPAIASASALQFTWVWSDFFLALILVYSPGKLLATQRIPLMRGVYHVDWGLLSAASLMVMIVPILIYILLQRYYVKGMVGWTIK</sequence>
<keyword evidence="10" id="KW-0762">Sugar transport</keyword>
<feature type="transmembrane region" description="Helical" evidence="7">
    <location>
        <begin position="242"/>
        <end position="263"/>
    </location>
</feature>
<feature type="transmembrane region" description="Helical" evidence="7">
    <location>
        <begin position="184"/>
        <end position="209"/>
    </location>
</feature>
<feature type="transmembrane region" description="Helical" evidence="7">
    <location>
        <begin position="12"/>
        <end position="34"/>
    </location>
</feature>
<feature type="transmembrane region" description="Helical" evidence="7">
    <location>
        <begin position="72"/>
        <end position="95"/>
    </location>
</feature>
<keyword evidence="4 7" id="KW-0812">Transmembrane</keyword>
<dbReference type="InterPro" id="IPR035906">
    <property type="entry name" value="MetI-like_sf"/>
</dbReference>
<dbReference type="PROSITE" id="PS50928">
    <property type="entry name" value="ABC_TM1"/>
    <property type="match status" value="1"/>
</dbReference>
<evidence type="ECO:0000313" key="12">
    <source>
        <dbReference type="Proteomes" id="UP000054260"/>
    </source>
</evidence>
<evidence type="ECO:0000259" key="8">
    <source>
        <dbReference type="PROSITE" id="PS50928"/>
    </source>
</evidence>
<evidence type="ECO:0000256" key="3">
    <source>
        <dbReference type="ARBA" id="ARBA00022475"/>
    </source>
</evidence>
<dbReference type="PANTHER" id="PTHR43744">
    <property type="entry name" value="ABC TRANSPORTER PERMEASE PROTEIN MG189-RELATED-RELATED"/>
    <property type="match status" value="1"/>
</dbReference>
<reference evidence="12 13" key="2">
    <citation type="journal article" date="2015" name="MBio">
        <title>Genome-Resolved Metagenomic Analysis Reveals Roles for Candidate Phyla and Other Microbial Community Members in Biogeochemical Transformations in Oil Reservoirs.</title>
        <authorList>
            <person name="Hu P."/>
            <person name="Tom L."/>
            <person name="Singh A."/>
            <person name="Thomas B.C."/>
            <person name="Baker B.J."/>
            <person name="Piceno Y.M."/>
            <person name="Andersen G.L."/>
            <person name="Banfield J.F."/>
        </authorList>
    </citation>
    <scope>NUCLEOTIDE SEQUENCE [LARGE SCALE GENOMIC DNA]</scope>
</reference>
<feature type="transmembrane region" description="Helical" evidence="7">
    <location>
        <begin position="107"/>
        <end position="128"/>
    </location>
</feature>
<keyword evidence="2 7" id="KW-0813">Transport</keyword>
<evidence type="ECO:0000313" key="9">
    <source>
        <dbReference type="EMBL" id="HCO70344.1"/>
    </source>
</evidence>
<accession>A0A124FTY3</accession>
<dbReference type="EMBL" id="DQBS01000161">
    <property type="protein sequence ID" value="HCO70344.1"/>
    <property type="molecule type" value="Genomic_DNA"/>
</dbReference>
<reference evidence="10" key="1">
    <citation type="journal article" date="2015" name="MBio">
        <title>Genome-resolved metagenomic analysis reveals roles for candidate phyla and other microbial community members in biogeochemical transformations in oil reservoirs.</title>
        <authorList>
            <person name="Hu P."/>
            <person name="Tom L."/>
            <person name="Singh A."/>
            <person name="Thomas B.C."/>
            <person name="Baker B.J."/>
            <person name="Piceno Y.M."/>
            <person name="Andersen G.L."/>
            <person name="Banfield J.F."/>
        </authorList>
    </citation>
    <scope>NUCLEOTIDE SEQUENCE [LARGE SCALE GENOMIC DNA]</scope>
    <source>
        <strain evidence="10">46_47</strain>
        <strain evidence="11">46_70</strain>
    </source>
</reference>
<dbReference type="GO" id="GO:0005886">
    <property type="term" value="C:plasma membrane"/>
    <property type="evidence" value="ECO:0007669"/>
    <property type="project" value="UniProtKB-SubCell"/>
</dbReference>
<dbReference type="Proteomes" id="UP000055014">
    <property type="component" value="Unassembled WGS sequence"/>
</dbReference>
<dbReference type="AlphaFoldDB" id="A0A124FTY3"/>
<reference evidence="9 14" key="3">
    <citation type="journal article" date="2018" name="Nat. Biotechnol.">
        <title>A standardized bacterial taxonomy based on genome phylogeny substantially revises the tree of life.</title>
        <authorList>
            <person name="Parks D.H."/>
            <person name="Chuvochina M."/>
            <person name="Waite D.W."/>
            <person name="Rinke C."/>
            <person name="Skarshewski A."/>
            <person name="Chaumeil P.A."/>
            <person name="Hugenholtz P."/>
        </authorList>
    </citation>
    <scope>NUCLEOTIDE SEQUENCE [LARGE SCALE GENOMIC DNA]</scope>
    <source>
        <strain evidence="9">UBA9905</strain>
    </source>
</reference>
<dbReference type="EMBL" id="LGGH01000157">
    <property type="protein sequence ID" value="KUK66880.1"/>
    <property type="molecule type" value="Genomic_DNA"/>
</dbReference>
<dbReference type="PATRIC" id="fig|1236046.5.peg.488"/>
<dbReference type="Pfam" id="PF00528">
    <property type="entry name" value="BPD_transp_1"/>
    <property type="match status" value="1"/>
</dbReference>
<dbReference type="EMBL" id="LGGW01000068">
    <property type="protein sequence ID" value="KUK89766.1"/>
    <property type="molecule type" value="Genomic_DNA"/>
</dbReference>
<evidence type="ECO:0000256" key="4">
    <source>
        <dbReference type="ARBA" id="ARBA00022692"/>
    </source>
</evidence>
<dbReference type="Gene3D" id="1.10.3720.10">
    <property type="entry name" value="MetI-like"/>
    <property type="match status" value="1"/>
</dbReference>
<keyword evidence="3" id="KW-1003">Cell membrane</keyword>
<dbReference type="SUPFAM" id="SSF161098">
    <property type="entry name" value="MetI-like"/>
    <property type="match status" value="1"/>
</dbReference>
<dbReference type="GO" id="GO:0055085">
    <property type="term" value="P:transmembrane transport"/>
    <property type="evidence" value="ECO:0007669"/>
    <property type="project" value="InterPro"/>
</dbReference>
<name>A0A124FTY3_9BACT</name>
<evidence type="ECO:0000313" key="11">
    <source>
        <dbReference type="EMBL" id="KUK89766.1"/>
    </source>
</evidence>
<dbReference type="Proteomes" id="UP000264215">
    <property type="component" value="Unassembled WGS sequence"/>
</dbReference>
<keyword evidence="5 7" id="KW-1133">Transmembrane helix</keyword>
<comment type="similarity">
    <text evidence="7">Belongs to the binding-protein-dependent transport system permease family.</text>
</comment>
<gene>
    <name evidence="9" type="ORF">DIT26_07210</name>
    <name evidence="10" type="ORF">XD86_1010</name>
    <name evidence="11" type="ORF">XE02_0867</name>
</gene>
<keyword evidence="6 7" id="KW-0472">Membrane</keyword>
<organism evidence="10 12">
    <name type="scientific">Mesotoga infera</name>
    <dbReference type="NCBI Taxonomy" id="1236046"/>
    <lineage>
        <taxon>Bacteria</taxon>
        <taxon>Thermotogati</taxon>
        <taxon>Thermotogota</taxon>
        <taxon>Thermotogae</taxon>
        <taxon>Kosmotogales</taxon>
        <taxon>Kosmotogaceae</taxon>
        <taxon>Mesotoga</taxon>
    </lineage>
</organism>
<evidence type="ECO:0000256" key="7">
    <source>
        <dbReference type="RuleBase" id="RU363032"/>
    </source>
</evidence>
<evidence type="ECO:0000313" key="13">
    <source>
        <dbReference type="Proteomes" id="UP000055014"/>
    </source>
</evidence>
<evidence type="ECO:0000256" key="5">
    <source>
        <dbReference type="ARBA" id="ARBA00022989"/>
    </source>
</evidence>
<feature type="domain" description="ABC transmembrane type-1" evidence="8">
    <location>
        <begin position="72"/>
        <end position="263"/>
    </location>
</feature>
<comment type="caution">
    <text evidence="10">The sequence shown here is derived from an EMBL/GenBank/DDBJ whole genome shotgun (WGS) entry which is preliminary data.</text>
</comment>
<feature type="transmembrane region" description="Helical" evidence="7">
    <location>
        <begin position="140"/>
        <end position="163"/>
    </location>
</feature>
<evidence type="ECO:0000313" key="14">
    <source>
        <dbReference type="Proteomes" id="UP000264215"/>
    </source>
</evidence>
<evidence type="ECO:0000313" key="10">
    <source>
        <dbReference type="EMBL" id="KUK66880.1"/>
    </source>
</evidence>
<evidence type="ECO:0000256" key="6">
    <source>
        <dbReference type="ARBA" id="ARBA00023136"/>
    </source>
</evidence>
<evidence type="ECO:0000256" key="2">
    <source>
        <dbReference type="ARBA" id="ARBA00022448"/>
    </source>
</evidence>
<protein>
    <submittedName>
        <fullName evidence="9">ABC transporter permease</fullName>
    </submittedName>
    <submittedName>
        <fullName evidence="10">ABC-type sugar transport system, permease component</fullName>
    </submittedName>
</protein>
<evidence type="ECO:0000256" key="1">
    <source>
        <dbReference type="ARBA" id="ARBA00004651"/>
    </source>
</evidence>
<dbReference type="InterPro" id="IPR000515">
    <property type="entry name" value="MetI-like"/>
</dbReference>
<dbReference type="Proteomes" id="UP000054260">
    <property type="component" value="Unassembled WGS sequence"/>
</dbReference>
<proteinExistence type="inferred from homology"/>